<feature type="region of interest" description="Disordered" evidence="2">
    <location>
        <begin position="196"/>
        <end position="270"/>
    </location>
</feature>
<dbReference type="HOGENOM" id="CLU_1032247_0_0_1"/>
<evidence type="ECO:0000313" key="5">
    <source>
        <dbReference type="Proteomes" id="UP000011087"/>
    </source>
</evidence>
<organism evidence="3">
    <name type="scientific">Guillardia theta (strain CCMP2712)</name>
    <name type="common">Cryptophyte</name>
    <dbReference type="NCBI Taxonomy" id="905079"/>
    <lineage>
        <taxon>Eukaryota</taxon>
        <taxon>Cryptophyceae</taxon>
        <taxon>Pyrenomonadales</taxon>
        <taxon>Geminigeraceae</taxon>
        <taxon>Guillardia</taxon>
    </lineage>
</organism>
<evidence type="ECO:0000313" key="4">
    <source>
        <dbReference type="EnsemblProtists" id="EKX35867"/>
    </source>
</evidence>
<feature type="compositionally biased region" description="Low complexity" evidence="2">
    <location>
        <begin position="206"/>
        <end position="215"/>
    </location>
</feature>
<evidence type="ECO:0000313" key="3">
    <source>
        <dbReference type="EMBL" id="EKX35867.1"/>
    </source>
</evidence>
<dbReference type="EnsemblProtists" id="EKX35867">
    <property type="protein sequence ID" value="EKX35867"/>
    <property type="gene ID" value="GUITHDRAFT_118014"/>
</dbReference>
<protein>
    <submittedName>
        <fullName evidence="3 4">Uncharacterized protein</fullName>
    </submittedName>
</protein>
<keyword evidence="5" id="KW-1185">Reference proteome</keyword>
<dbReference type="EMBL" id="JH993083">
    <property type="protein sequence ID" value="EKX35867.1"/>
    <property type="molecule type" value="Genomic_DNA"/>
</dbReference>
<reference evidence="3 5" key="1">
    <citation type="journal article" date="2012" name="Nature">
        <title>Algal genomes reveal evolutionary mosaicism and the fate of nucleomorphs.</title>
        <authorList>
            <consortium name="DOE Joint Genome Institute"/>
            <person name="Curtis B.A."/>
            <person name="Tanifuji G."/>
            <person name="Burki F."/>
            <person name="Gruber A."/>
            <person name="Irimia M."/>
            <person name="Maruyama S."/>
            <person name="Arias M.C."/>
            <person name="Ball S.G."/>
            <person name="Gile G.H."/>
            <person name="Hirakawa Y."/>
            <person name="Hopkins J.F."/>
            <person name="Kuo A."/>
            <person name="Rensing S.A."/>
            <person name="Schmutz J."/>
            <person name="Symeonidi A."/>
            <person name="Elias M."/>
            <person name="Eveleigh R.J."/>
            <person name="Herman E.K."/>
            <person name="Klute M.J."/>
            <person name="Nakayama T."/>
            <person name="Obornik M."/>
            <person name="Reyes-Prieto A."/>
            <person name="Armbrust E.V."/>
            <person name="Aves S.J."/>
            <person name="Beiko R.G."/>
            <person name="Coutinho P."/>
            <person name="Dacks J.B."/>
            <person name="Durnford D.G."/>
            <person name="Fast N.M."/>
            <person name="Green B.R."/>
            <person name="Grisdale C.J."/>
            <person name="Hempel F."/>
            <person name="Henrissat B."/>
            <person name="Hoppner M.P."/>
            <person name="Ishida K."/>
            <person name="Kim E."/>
            <person name="Koreny L."/>
            <person name="Kroth P.G."/>
            <person name="Liu Y."/>
            <person name="Malik S.B."/>
            <person name="Maier U.G."/>
            <person name="McRose D."/>
            <person name="Mock T."/>
            <person name="Neilson J.A."/>
            <person name="Onodera N.T."/>
            <person name="Poole A.M."/>
            <person name="Pritham E.J."/>
            <person name="Richards T.A."/>
            <person name="Rocap G."/>
            <person name="Roy S.W."/>
            <person name="Sarai C."/>
            <person name="Schaack S."/>
            <person name="Shirato S."/>
            <person name="Slamovits C.H."/>
            <person name="Spencer D.F."/>
            <person name="Suzuki S."/>
            <person name="Worden A.Z."/>
            <person name="Zauner S."/>
            <person name="Barry K."/>
            <person name="Bell C."/>
            <person name="Bharti A.K."/>
            <person name="Crow J.A."/>
            <person name="Grimwood J."/>
            <person name="Kramer R."/>
            <person name="Lindquist E."/>
            <person name="Lucas S."/>
            <person name="Salamov A."/>
            <person name="McFadden G.I."/>
            <person name="Lane C.E."/>
            <person name="Keeling P.J."/>
            <person name="Gray M.W."/>
            <person name="Grigoriev I.V."/>
            <person name="Archibald J.M."/>
        </authorList>
    </citation>
    <scope>NUCLEOTIDE SEQUENCE</scope>
    <source>
        <strain evidence="3 5">CCMP2712</strain>
    </source>
</reference>
<evidence type="ECO:0000256" key="2">
    <source>
        <dbReference type="SAM" id="MobiDB-lite"/>
    </source>
</evidence>
<sequence length="270" mass="30780">MEVASNSERWSLNWFCDFLTQILFATEFLSLKEDKAPIKEKAWANIVCCCLTGKCREEDGKFFIGSNKHEKLEEVKMTVNVHKTNDASLVVSWKQAVGFITAKLSAPFVLNKLPTQTPSIHLMEMLECQLAKKQGELKSLKSEEAQYKRLIETLKSEKDSLEKRSKQDKKQIVRGAVTKLNKHKSEIEQWLERKLPRDDDYHTSDSDSPTATTAARQDDQQHALPSSMEQGAIVVPDEEPTSANADSTREGLQARPRKRNKRRQEDQTST</sequence>
<feature type="compositionally biased region" description="Basic and acidic residues" evidence="2">
    <location>
        <begin position="196"/>
        <end position="205"/>
    </location>
</feature>
<keyword evidence="1" id="KW-0175">Coiled coil</keyword>
<gene>
    <name evidence="3" type="ORF">GUITHDRAFT_118014</name>
</gene>
<dbReference type="Proteomes" id="UP000011087">
    <property type="component" value="Unassembled WGS sequence"/>
</dbReference>
<evidence type="ECO:0000256" key="1">
    <source>
        <dbReference type="SAM" id="Coils"/>
    </source>
</evidence>
<reference evidence="5" key="2">
    <citation type="submission" date="2012-11" db="EMBL/GenBank/DDBJ databases">
        <authorList>
            <person name="Kuo A."/>
            <person name="Curtis B.A."/>
            <person name="Tanifuji G."/>
            <person name="Burki F."/>
            <person name="Gruber A."/>
            <person name="Irimia M."/>
            <person name="Maruyama S."/>
            <person name="Arias M.C."/>
            <person name="Ball S.G."/>
            <person name="Gile G.H."/>
            <person name="Hirakawa Y."/>
            <person name="Hopkins J.F."/>
            <person name="Rensing S.A."/>
            <person name="Schmutz J."/>
            <person name="Symeonidi A."/>
            <person name="Elias M."/>
            <person name="Eveleigh R.J."/>
            <person name="Herman E.K."/>
            <person name="Klute M.J."/>
            <person name="Nakayama T."/>
            <person name="Obornik M."/>
            <person name="Reyes-Prieto A."/>
            <person name="Armbrust E.V."/>
            <person name="Aves S.J."/>
            <person name="Beiko R.G."/>
            <person name="Coutinho P."/>
            <person name="Dacks J.B."/>
            <person name="Durnford D.G."/>
            <person name="Fast N.M."/>
            <person name="Green B.R."/>
            <person name="Grisdale C."/>
            <person name="Hempe F."/>
            <person name="Henrissat B."/>
            <person name="Hoppner M.P."/>
            <person name="Ishida K.-I."/>
            <person name="Kim E."/>
            <person name="Koreny L."/>
            <person name="Kroth P.G."/>
            <person name="Liu Y."/>
            <person name="Malik S.-B."/>
            <person name="Maier U.G."/>
            <person name="McRose D."/>
            <person name="Mock T."/>
            <person name="Neilson J.A."/>
            <person name="Onodera N.T."/>
            <person name="Poole A.M."/>
            <person name="Pritham E.J."/>
            <person name="Richards T.A."/>
            <person name="Rocap G."/>
            <person name="Roy S.W."/>
            <person name="Sarai C."/>
            <person name="Schaack S."/>
            <person name="Shirato S."/>
            <person name="Slamovits C.H."/>
            <person name="Spencer D.F."/>
            <person name="Suzuki S."/>
            <person name="Worden A.Z."/>
            <person name="Zauner S."/>
            <person name="Barry K."/>
            <person name="Bell C."/>
            <person name="Bharti A.K."/>
            <person name="Crow J.A."/>
            <person name="Grimwood J."/>
            <person name="Kramer R."/>
            <person name="Lindquist E."/>
            <person name="Lucas S."/>
            <person name="Salamov A."/>
            <person name="McFadden G.I."/>
            <person name="Lane C.E."/>
            <person name="Keeling P.J."/>
            <person name="Gray M.W."/>
            <person name="Grigoriev I.V."/>
            <person name="Archibald J.M."/>
        </authorList>
    </citation>
    <scope>NUCLEOTIDE SEQUENCE</scope>
    <source>
        <strain evidence="5">CCMP2712</strain>
    </source>
</reference>
<name>L1IIF8_GUITC</name>
<feature type="coiled-coil region" evidence="1">
    <location>
        <begin position="123"/>
        <end position="171"/>
    </location>
</feature>
<accession>L1IIF8</accession>
<dbReference type="AlphaFoldDB" id="L1IIF8"/>
<dbReference type="PaxDb" id="55529-EKX35867"/>
<dbReference type="RefSeq" id="XP_005822847.1">
    <property type="nucleotide sequence ID" value="XM_005822790.1"/>
</dbReference>
<proteinExistence type="predicted"/>
<reference evidence="4" key="3">
    <citation type="submission" date="2016-03" db="UniProtKB">
        <authorList>
            <consortium name="EnsemblProtists"/>
        </authorList>
    </citation>
    <scope>IDENTIFICATION</scope>
</reference>
<dbReference type="GeneID" id="17292597"/>
<dbReference type="KEGG" id="gtt:GUITHDRAFT_118014"/>